<evidence type="ECO:0000313" key="3">
    <source>
        <dbReference type="Proteomes" id="UP000547510"/>
    </source>
</evidence>
<dbReference type="InterPro" id="IPR012338">
    <property type="entry name" value="Beta-lactam/transpept-like"/>
</dbReference>
<evidence type="ECO:0000259" key="1">
    <source>
        <dbReference type="Pfam" id="PF00144"/>
    </source>
</evidence>
<keyword evidence="3" id="KW-1185">Reference proteome</keyword>
<feature type="domain" description="Beta-lactamase-related" evidence="1">
    <location>
        <begin position="15"/>
        <end position="327"/>
    </location>
</feature>
<proteinExistence type="predicted"/>
<dbReference type="AlphaFoldDB" id="A0A841CRI6"/>
<dbReference type="SUPFAM" id="SSF56601">
    <property type="entry name" value="beta-lactamase/transpeptidase-like"/>
    <property type="match status" value="1"/>
</dbReference>
<dbReference type="Pfam" id="PF00144">
    <property type="entry name" value="Beta-lactamase"/>
    <property type="match status" value="1"/>
</dbReference>
<dbReference type="EMBL" id="JACHJN010000008">
    <property type="protein sequence ID" value="MBB5958647.1"/>
    <property type="molecule type" value="Genomic_DNA"/>
</dbReference>
<organism evidence="2 3">
    <name type="scientific">Saccharothrix tamanrassetensis</name>
    <dbReference type="NCBI Taxonomy" id="1051531"/>
    <lineage>
        <taxon>Bacteria</taxon>
        <taxon>Bacillati</taxon>
        <taxon>Actinomycetota</taxon>
        <taxon>Actinomycetes</taxon>
        <taxon>Pseudonocardiales</taxon>
        <taxon>Pseudonocardiaceae</taxon>
        <taxon>Saccharothrix</taxon>
    </lineage>
</organism>
<dbReference type="InterPro" id="IPR050491">
    <property type="entry name" value="AmpC-like"/>
</dbReference>
<evidence type="ECO:0000313" key="2">
    <source>
        <dbReference type="EMBL" id="MBB5958647.1"/>
    </source>
</evidence>
<comment type="caution">
    <text evidence="2">The sequence shown here is derived from an EMBL/GenBank/DDBJ whole genome shotgun (WGS) entry which is preliminary data.</text>
</comment>
<dbReference type="Proteomes" id="UP000547510">
    <property type="component" value="Unassembled WGS sequence"/>
</dbReference>
<dbReference type="Gene3D" id="3.40.710.10">
    <property type="entry name" value="DD-peptidase/beta-lactamase superfamily"/>
    <property type="match status" value="1"/>
</dbReference>
<name>A0A841CRI6_9PSEU</name>
<dbReference type="PANTHER" id="PTHR46825">
    <property type="entry name" value="D-ALANYL-D-ALANINE-CARBOXYPEPTIDASE/ENDOPEPTIDASE AMPH"/>
    <property type="match status" value="1"/>
</dbReference>
<protein>
    <submittedName>
        <fullName evidence="2">CubicO group peptidase (Beta-lactamase class C family)</fullName>
    </submittedName>
</protein>
<accession>A0A841CRI6</accession>
<dbReference type="RefSeq" id="WP_184694765.1">
    <property type="nucleotide sequence ID" value="NZ_JACHJN010000008.1"/>
</dbReference>
<reference evidence="2 3" key="1">
    <citation type="submission" date="2020-08" db="EMBL/GenBank/DDBJ databases">
        <title>Genomic Encyclopedia of Type Strains, Phase III (KMG-III): the genomes of soil and plant-associated and newly described type strains.</title>
        <authorList>
            <person name="Whitman W."/>
        </authorList>
    </citation>
    <scope>NUCLEOTIDE SEQUENCE [LARGE SCALE GENOMIC DNA]</scope>
    <source>
        <strain evidence="2 3">CECT 8640</strain>
    </source>
</reference>
<sequence length="457" mass="48446">MSRSEEIAAWLPGRLAELVAESGVPGAQAAVLVDGEYVDAAAGVLSLDTGVEVTTDAVFQIGSITKVWTATLVMQLVDDGLLDIDEPIVTYLPEFRVADPRATAAITPRHLLNHTSGVDGDLFHPTGRGDDAVEKYVGTITDAQQVHEPGAMFSYCNTGYTVLGRLVEVLRGKTFGAAVHDHIAKPLGLAHVATNSDEAIMFRAAVGHVDRDGEVVPAPVWSLEPSTAPAGSLLAMRARDLLVWANAHLGGGAPLLSEASAKAMREHQVDVPPIGVLAGGWGLGWELFDHGADVFGHDGGTIGQMAFLRISGAADFAVALLTNSLDGLRIYRGLVEDLLREHAGADVPELPTPPAEPEPLDADLVTGTYLTPLVGFTVGVDEDGRGWVDTTPISDEAKILLKPTRDEFVRLREDAIIGVEEAHGRHQVLALVGRDGQGRAEYLFNGRAAVRTEGEGR</sequence>
<dbReference type="PANTHER" id="PTHR46825:SF9">
    <property type="entry name" value="BETA-LACTAMASE-RELATED DOMAIN-CONTAINING PROTEIN"/>
    <property type="match status" value="1"/>
</dbReference>
<dbReference type="InterPro" id="IPR001466">
    <property type="entry name" value="Beta-lactam-related"/>
</dbReference>
<gene>
    <name evidence="2" type="ORF">FHS29_005255</name>
</gene>